<evidence type="ECO:0000313" key="3">
    <source>
        <dbReference type="Proteomes" id="UP001341444"/>
    </source>
</evidence>
<organism evidence="2 3">
    <name type="scientific">Heyndrickxia acidicola</name>
    <dbReference type="NCBI Taxonomy" id="209389"/>
    <lineage>
        <taxon>Bacteria</taxon>
        <taxon>Bacillati</taxon>
        <taxon>Bacillota</taxon>
        <taxon>Bacilli</taxon>
        <taxon>Bacillales</taxon>
        <taxon>Bacillaceae</taxon>
        <taxon>Heyndrickxia</taxon>
    </lineage>
</organism>
<dbReference type="RefSeq" id="WP_066263320.1">
    <property type="nucleotide sequence ID" value="NZ_JARMAB010000002.1"/>
</dbReference>
<reference evidence="2 3" key="1">
    <citation type="submission" date="2023-03" db="EMBL/GenBank/DDBJ databases">
        <title>Bacillus Genome Sequencing.</title>
        <authorList>
            <person name="Dunlap C."/>
        </authorList>
    </citation>
    <scope>NUCLEOTIDE SEQUENCE [LARGE SCALE GENOMIC DNA]</scope>
    <source>
        <strain evidence="2 3">B-23453</strain>
    </source>
</reference>
<name>A0ABU6MBF8_9BACI</name>
<proteinExistence type="predicted"/>
<feature type="region of interest" description="Disordered" evidence="1">
    <location>
        <begin position="40"/>
        <end position="60"/>
    </location>
</feature>
<gene>
    <name evidence="2" type="ORF">P4T90_00670</name>
</gene>
<evidence type="ECO:0000256" key="1">
    <source>
        <dbReference type="SAM" id="MobiDB-lite"/>
    </source>
</evidence>
<dbReference type="EMBL" id="JARMAB010000002">
    <property type="protein sequence ID" value="MED1201599.1"/>
    <property type="molecule type" value="Genomic_DNA"/>
</dbReference>
<sequence length="60" mass="6722">MNHNKSKYTIAGTNIDDVKMKNAQSGMSYNEVKEWLAQTTGGRGTSVYSDTNKSRLKNHD</sequence>
<evidence type="ECO:0000313" key="2">
    <source>
        <dbReference type="EMBL" id="MED1201599.1"/>
    </source>
</evidence>
<keyword evidence="3" id="KW-1185">Reference proteome</keyword>
<protein>
    <submittedName>
        <fullName evidence="2">Gamma-type small acid-soluble spore protein</fullName>
    </submittedName>
</protein>
<comment type="caution">
    <text evidence="2">The sequence shown here is derived from an EMBL/GenBank/DDBJ whole genome shotgun (WGS) entry which is preliminary data.</text>
</comment>
<accession>A0ABU6MBF8</accession>
<dbReference type="Proteomes" id="UP001341444">
    <property type="component" value="Unassembled WGS sequence"/>
</dbReference>